<feature type="domain" description="Pseudouridine synthase I TruA alpha/beta" evidence="5">
    <location>
        <begin position="290"/>
        <end position="426"/>
    </location>
</feature>
<sequence length="568" mass="64490">MDKGTDYSRWTKEGLVKRIKELEAECKNPAAARAAGSSGDAPEASLASVDASLPDGRSLKPKKKKGDKKIDPSKYSTRLVAFKLAYVGKNYGGYEFQSSATLSTIEEELWKAMVKSCLIWPEKPEEVKWDDWEYSKCGRTDRGVSAFGQVIAARVRSNRPLPKAKETVAVEGDAMKVNDSDVPAVGEASVPKQADGEETPVEEEKPFDDFKDELQYCRILNRLLPPDIRVLAWCPAPPAGFSARHDCRERQYRYFFTQPAYSPIPQSLENPKANPKVKDGWLDIDAMRKAAKKFEGAHDFRNFCKIDPNKLITNFERRIFECDIVEVKDTESALLYLNQAEFRPSSTGTEVADGTKCPKVYYFHVRGSAFLWHQIRCMVAVIFMVGQGLEAPEIVDQLLDYKAQPRRPNYVLASEYPLVLWDCVFPKEGDPERKDAMHWVYLGEENPLAKHGANGLVDDMWEFWRERKMDEILSSQLLNLVTGMADINKRLDPRAPHCVPLSQRMFEGGNRERMVGKYQPVLQKSTLPSPEETYDKEAKRKGYASAAVWREERAKKPKFTKDAMDEGE</sequence>
<dbReference type="InterPro" id="IPR020094">
    <property type="entry name" value="TruA/RsuA/RluB/E/F_N"/>
</dbReference>
<gene>
    <name evidence="6" type="ORF">JX265_010679</name>
</gene>
<dbReference type="Gene3D" id="3.30.70.660">
    <property type="entry name" value="Pseudouridine synthase I, catalytic domain, C-terminal subdomain"/>
    <property type="match status" value="1"/>
</dbReference>
<dbReference type="AlphaFoldDB" id="A0A9Q0ALA1"/>
<dbReference type="CDD" id="cd02569">
    <property type="entry name" value="PseudoU_synth_ScPus3"/>
    <property type="match status" value="1"/>
</dbReference>
<dbReference type="InterPro" id="IPR041707">
    <property type="entry name" value="Pus3-like"/>
</dbReference>
<accession>A0A9Q0ALA1</accession>
<dbReference type="PANTHER" id="PTHR11142">
    <property type="entry name" value="PSEUDOURIDYLATE SYNTHASE"/>
    <property type="match status" value="1"/>
</dbReference>
<dbReference type="Pfam" id="PF01416">
    <property type="entry name" value="PseudoU_synth_1"/>
    <property type="match status" value="1"/>
</dbReference>
<organism evidence="6 7">
    <name type="scientific">Neoarthrinium moseri</name>
    <dbReference type="NCBI Taxonomy" id="1658444"/>
    <lineage>
        <taxon>Eukaryota</taxon>
        <taxon>Fungi</taxon>
        <taxon>Dikarya</taxon>
        <taxon>Ascomycota</taxon>
        <taxon>Pezizomycotina</taxon>
        <taxon>Sordariomycetes</taxon>
        <taxon>Xylariomycetidae</taxon>
        <taxon>Amphisphaeriales</taxon>
        <taxon>Apiosporaceae</taxon>
        <taxon>Neoarthrinium</taxon>
    </lineage>
</organism>
<name>A0A9Q0ALA1_9PEZI</name>
<dbReference type="SUPFAM" id="SSF55120">
    <property type="entry name" value="Pseudouridine synthase"/>
    <property type="match status" value="1"/>
</dbReference>
<evidence type="ECO:0000256" key="3">
    <source>
        <dbReference type="ARBA" id="ARBA00023235"/>
    </source>
</evidence>
<keyword evidence="2" id="KW-0819">tRNA processing</keyword>
<reference evidence="6" key="1">
    <citation type="submission" date="2021-03" db="EMBL/GenBank/DDBJ databases">
        <title>Revisited historic fungal species revealed as producer of novel bioactive compounds through whole genome sequencing and comparative genomics.</title>
        <authorList>
            <person name="Vignolle G.A."/>
            <person name="Hochenegger N."/>
            <person name="Mach R.L."/>
            <person name="Mach-Aigner A.R."/>
            <person name="Javad Rahimi M."/>
            <person name="Salim K.A."/>
            <person name="Chan C.M."/>
            <person name="Lim L.B.L."/>
            <person name="Cai F."/>
            <person name="Druzhinina I.S."/>
            <person name="U'Ren J.M."/>
            <person name="Derntl C."/>
        </authorList>
    </citation>
    <scope>NUCLEOTIDE SEQUENCE</scope>
    <source>
        <strain evidence="6">TUCIM 5799</strain>
    </source>
</reference>
<dbReference type="GO" id="GO:0005737">
    <property type="term" value="C:cytoplasm"/>
    <property type="evidence" value="ECO:0007669"/>
    <property type="project" value="TreeGrafter"/>
</dbReference>
<dbReference type="GO" id="GO:0009982">
    <property type="term" value="F:pseudouridine synthase activity"/>
    <property type="evidence" value="ECO:0007669"/>
    <property type="project" value="InterPro"/>
</dbReference>
<dbReference type="GO" id="GO:0031119">
    <property type="term" value="P:tRNA pseudouridine synthesis"/>
    <property type="evidence" value="ECO:0007669"/>
    <property type="project" value="TreeGrafter"/>
</dbReference>
<feature type="region of interest" description="Disordered" evidence="4">
    <location>
        <begin position="182"/>
        <end position="205"/>
    </location>
</feature>
<keyword evidence="3" id="KW-0413">Isomerase</keyword>
<dbReference type="InterPro" id="IPR020097">
    <property type="entry name" value="PsdUridine_synth_TruA_a/b_dom"/>
</dbReference>
<dbReference type="InterPro" id="IPR020095">
    <property type="entry name" value="PsdUridine_synth_TruA_C"/>
</dbReference>
<comment type="caution">
    <text evidence="6">The sequence shown here is derived from an EMBL/GenBank/DDBJ whole genome shotgun (WGS) entry which is preliminary data.</text>
</comment>
<feature type="region of interest" description="Disordered" evidence="4">
    <location>
        <begin position="30"/>
        <end position="71"/>
    </location>
</feature>
<comment type="similarity">
    <text evidence="1">Belongs to the tRNA pseudouridine synthase TruA family.</text>
</comment>
<evidence type="ECO:0000259" key="5">
    <source>
        <dbReference type="Pfam" id="PF01416"/>
    </source>
</evidence>
<dbReference type="Proteomes" id="UP000829685">
    <property type="component" value="Unassembled WGS sequence"/>
</dbReference>
<dbReference type="GO" id="GO:0003723">
    <property type="term" value="F:RNA binding"/>
    <property type="evidence" value="ECO:0007669"/>
    <property type="project" value="InterPro"/>
</dbReference>
<proteinExistence type="inferred from homology"/>
<protein>
    <recommendedName>
        <fullName evidence="5">Pseudouridine synthase I TruA alpha/beta domain-containing protein</fullName>
    </recommendedName>
</protein>
<evidence type="ECO:0000256" key="2">
    <source>
        <dbReference type="ARBA" id="ARBA00022694"/>
    </source>
</evidence>
<dbReference type="InterPro" id="IPR020103">
    <property type="entry name" value="PsdUridine_synth_cat_dom_sf"/>
</dbReference>
<evidence type="ECO:0000256" key="4">
    <source>
        <dbReference type="SAM" id="MobiDB-lite"/>
    </source>
</evidence>
<evidence type="ECO:0000313" key="6">
    <source>
        <dbReference type="EMBL" id="KAI1858586.1"/>
    </source>
</evidence>
<evidence type="ECO:0000256" key="1">
    <source>
        <dbReference type="ARBA" id="ARBA00009375"/>
    </source>
</evidence>
<keyword evidence="7" id="KW-1185">Reference proteome</keyword>
<feature type="compositionally biased region" description="Low complexity" evidence="4">
    <location>
        <begin position="30"/>
        <end position="41"/>
    </location>
</feature>
<dbReference type="HAMAP" id="MF_00171">
    <property type="entry name" value="TruA"/>
    <property type="match status" value="1"/>
</dbReference>
<dbReference type="EMBL" id="JAFIMR010000036">
    <property type="protein sequence ID" value="KAI1858586.1"/>
    <property type="molecule type" value="Genomic_DNA"/>
</dbReference>
<dbReference type="Gene3D" id="3.30.70.580">
    <property type="entry name" value="Pseudouridine synthase I, catalytic domain, N-terminal subdomain"/>
    <property type="match status" value="1"/>
</dbReference>
<evidence type="ECO:0000313" key="7">
    <source>
        <dbReference type="Proteomes" id="UP000829685"/>
    </source>
</evidence>
<dbReference type="GO" id="GO:1990481">
    <property type="term" value="P:mRNA pseudouridine synthesis"/>
    <property type="evidence" value="ECO:0007669"/>
    <property type="project" value="TreeGrafter"/>
</dbReference>
<dbReference type="PANTHER" id="PTHR11142:SF5">
    <property type="entry name" value="TRNA PSEUDOURIDINE(38_39) SYNTHASE"/>
    <property type="match status" value="1"/>
</dbReference>
<dbReference type="InterPro" id="IPR001406">
    <property type="entry name" value="PsdUridine_synth_TruA"/>
</dbReference>
<dbReference type="GO" id="GO:0005634">
    <property type="term" value="C:nucleus"/>
    <property type="evidence" value="ECO:0007669"/>
    <property type="project" value="TreeGrafter"/>
</dbReference>